<sequence>MNPGGRGGHPTAKDSHLFMGSRPVAGRAGSSVTGAARSYQAPARPLQHSPPPGFANGGSHSPISHSPSFGAPSPQNETANHPGQLANGFRPRAASGPVNSRLAGTALRGGSPLPAQADAGDPLRPRIDQAVETFCGVSNVLREQADEAAAFTFPDLAEDEADELRNKFDGARRKRSLERQETINQAYGNIAQTLQEVMESYVARALGPHVQDMKQTAAAVQDLTSKLDQLATDVDVLKQQTQAPRIDKLEKDMGECQAHLKAVKSQVAANQEKLGKLSLTEPRIATTESRVEALEKQASQTTDPRRRPTSAAAAFPTPQPPPGPSHVDQQKTVDMQKAVDEVKGRVGQLEARVGVVDELEKKVADVQLKVDEVAQDVMKKRDADDMEIDDDSGSGEKLSVLEKRLEEVRDEWVKEVAAVKDDVEKVSSRKTVPPEHVPLVASLAHFAAAGQPDLSSEELANRLETGLRGWDAGLGSHKERIKELRSELAEYRQTSDKKFVDVSEVSEAYLPLASHIAAYLRRGQIRGRFPTPQEIGFPDDFRLDVPANGIDGSTVSRQTSPAQSQTRQPSAGVGTAATPSRVAQVQGSASPMHGGGSNGHRPSGSS</sequence>
<dbReference type="AlphaFoldDB" id="M7XNW8"/>
<accession>M7XNW8</accession>
<feature type="compositionally biased region" description="Low complexity" evidence="2">
    <location>
        <begin position="57"/>
        <end position="68"/>
    </location>
</feature>
<feature type="coiled-coil region" evidence="1">
    <location>
        <begin position="213"/>
        <end position="266"/>
    </location>
</feature>
<feature type="region of interest" description="Disordered" evidence="2">
    <location>
        <begin position="1"/>
        <end position="121"/>
    </location>
</feature>
<keyword evidence="1" id="KW-0175">Coiled coil</keyword>
<feature type="region of interest" description="Disordered" evidence="2">
    <location>
        <begin position="531"/>
        <end position="606"/>
    </location>
</feature>
<dbReference type="RefSeq" id="XP_016276728.1">
    <property type="nucleotide sequence ID" value="XM_016413721.1"/>
</dbReference>
<name>M7XNW8_RHOT1</name>
<dbReference type="EMBL" id="KB722642">
    <property type="protein sequence ID" value="EMS25609.1"/>
    <property type="molecule type" value="Genomic_DNA"/>
</dbReference>
<evidence type="ECO:0000313" key="4">
    <source>
        <dbReference type="Proteomes" id="UP000016926"/>
    </source>
</evidence>
<evidence type="ECO:0000256" key="1">
    <source>
        <dbReference type="SAM" id="Coils"/>
    </source>
</evidence>
<evidence type="ECO:0000313" key="3">
    <source>
        <dbReference type="EMBL" id="EMS25609.1"/>
    </source>
</evidence>
<reference evidence="3 4" key="1">
    <citation type="journal article" date="2012" name="Nat. Commun.">
        <title>A multi-omic map of the lipid-producing yeast Rhodosporidium toruloides.</title>
        <authorList>
            <person name="Zhu Z."/>
            <person name="Zhang S."/>
            <person name="Liu H."/>
            <person name="Shen H."/>
            <person name="Lin X."/>
            <person name="Yang F."/>
            <person name="Zhou Y.J."/>
            <person name="Jin G."/>
            <person name="Ye M."/>
            <person name="Zou H."/>
            <person name="Zou H."/>
            <person name="Zhao Z.K."/>
        </authorList>
    </citation>
    <scope>NUCLEOTIDE SEQUENCE [LARGE SCALE GENOMIC DNA]</scope>
    <source>
        <strain evidence="3 4">NP11</strain>
    </source>
</reference>
<organism evidence="3 4">
    <name type="scientific">Rhodotorula toruloides (strain NP11)</name>
    <name type="common">Yeast</name>
    <name type="synonym">Rhodosporidium toruloides</name>
    <dbReference type="NCBI Taxonomy" id="1130832"/>
    <lineage>
        <taxon>Eukaryota</taxon>
        <taxon>Fungi</taxon>
        <taxon>Dikarya</taxon>
        <taxon>Basidiomycota</taxon>
        <taxon>Pucciniomycotina</taxon>
        <taxon>Microbotryomycetes</taxon>
        <taxon>Sporidiobolales</taxon>
        <taxon>Sporidiobolaceae</taxon>
        <taxon>Rhodotorula</taxon>
    </lineage>
</organism>
<feature type="compositionally biased region" description="Polar residues" evidence="2">
    <location>
        <begin position="551"/>
        <end position="569"/>
    </location>
</feature>
<dbReference type="Proteomes" id="UP000016926">
    <property type="component" value="Unassembled WGS sequence"/>
</dbReference>
<protein>
    <submittedName>
        <fullName evidence="3">Uncharacterized protein</fullName>
    </submittedName>
</protein>
<dbReference type="GeneID" id="27364050"/>
<feature type="region of interest" description="Disordered" evidence="2">
    <location>
        <begin position="290"/>
        <end position="330"/>
    </location>
</feature>
<feature type="compositionally biased region" description="Polar residues" evidence="2">
    <location>
        <begin position="577"/>
        <end position="589"/>
    </location>
</feature>
<dbReference type="HOGENOM" id="CLU_450675_0_0_1"/>
<gene>
    <name evidence="3" type="ORF">RHTO_00037</name>
</gene>
<keyword evidence="4" id="KW-1185">Reference proteome</keyword>
<evidence type="ECO:0000256" key="2">
    <source>
        <dbReference type="SAM" id="MobiDB-lite"/>
    </source>
</evidence>
<proteinExistence type="predicted"/>
<dbReference type="OrthoDB" id="10409110at2759"/>